<proteinExistence type="predicted"/>
<dbReference type="SUPFAM" id="SSF58104">
    <property type="entry name" value="Methyl-accepting chemotaxis protein (MCP) signaling domain"/>
    <property type="match status" value="1"/>
</dbReference>
<dbReference type="EMBL" id="JBHTFQ010000011">
    <property type="protein sequence ID" value="MFC7705854.1"/>
    <property type="molecule type" value="Genomic_DNA"/>
</dbReference>
<protein>
    <submittedName>
        <fullName evidence="1">Transducer, TlpC</fullName>
    </submittedName>
</protein>
<organism evidence="1 2">
    <name type="scientific">Plastorhodobacter daqingensis</name>
    <dbReference type="NCBI Taxonomy" id="1387281"/>
    <lineage>
        <taxon>Bacteria</taxon>
        <taxon>Pseudomonadati</taxon>
        <taxon>Pseudomonadota</taxon>
        <taxon>Alphaproteobacteria</taxon>
        <taxon>Rhodobacterales</taxon>
        <taxon>Paracoccaceae</taxon>
        <taxon>Plastorhodobacter</taxon>
    </lineage>
</organism>
<keyword evidence="2" id="KW-1185">Reference proteome</keyword>
<reference evidence="2" key="1">
    <citation type="journal article" date="2019" name="Int. J. Syst. Evol. Microbiol.">
        <title>The Global Catalogue of Microorganisms (GCM) 10K type strain sequencing project: providing services to taxonomists for standard genome sequencing and annotation.</title>
        <authorList>
            <consortium name="The Broad Institute Genomics Platform"/>
            <consortium name="The Broad Institute Genome Sequencing Center for Infectious Disease"/>
            <person name="Wu L."/>
            <person name="Ma J."/>
        </authorList>
    </citation>
    <scope>NUCLEOTIDE SEQUENCE [LARGE SCALE GENOMIC DNA]</scope>
    <source>
        <strain evidence="2">CGMCC 1.12750</strain>
    </source>
</reference>
<evidence type="ECO:0000313" key="1">
    <source>
        <dbReference type="EMBL" id="MFC7705854.1"/>
    </source>
</evidence>
<name>A0ABW2UR03_9RHOB</name>
<dbReference type="RefSeq" id="WP_377406177.1">
    <property type="nucleotide sequence ID" value="NZ_JBHTFQ010000011.1"/>
</dbReference>
<evidence type="ECO:0000313" key="2">
    <source>
        <dbReference type="Proteomes" id="UP001596516"/>
    </source>
</evidence>
<comment type="caution">
    <text evidence="1">The sequence shown here is derived from an EMBL/GenBank/DDBJ whole genome shotgun (WGS) entry which is preliminary data.</text>
</comment>
<dbReference type="Proteomes" id="UP001596516">
    <property type="component" value="Unassembled WGS sequence"/>
</dbReference>
<gene>
    <name evidence="1" type="ORF">ACFQXB_16860</name>
</gene>
<accession>A0ABW2UR03</accession>
<dbReference type="Gene3D" id="1.10.287.950">
    <property type="entry name" value="Methyl-accepting chemotaxis protein"/>
    <property type="match status" value="1"/>
</dbReference>
<sequence>MTALAQTMPHTAEATLRALAPTLRDTEAAFSSAGASLGTAVSDLNTLRNSFGRLDALLGPDQTAHFQHLTSETGRQTLLLREGFERFLQHSQDLRGAVGTMQSEVSELVATIRTISIVTLHARILGNALSSNRQRVETFTLGLTGLAAEATRIVEEVEDAMAGIVARADVMDTEALSLARELGGAVQPALAEIGTLSTAAEEDRLRLAEGNSALAARMETIFSEVAQIILSLQVGDATRQRLEHVQAVTAAAMDEGRSAGLRALLLDLADALAAGTQDRLTAELAAVSGRLLTVEDAATSAISTARTLYLDGPGQNMVAIGAMARRAAQVGQGLQRCSGHLKVMSAQAQQIGRHLDLIRSHEIRMRRIEDQVRLLGLNAVIVCAKLGQEGRALQEVSRQLRELTRLSGAVFARLHLRLEETERWAAAIGTDAVANLAQDLDHVAAGMNSLRTLLTSTDSALRDSGTMFGQTGRSLATALASGAATLGRYSRNLSGLASFRAQLKRLGPQPDFAPQPPEVGTADHDIVASLRMIYTMPEERQIHDRVVGAPAQPAAAEAPAAAPAIDDIFF</sequence>